<organism evidence="1 2">
    <name type="scientific">Eufriesea mexicana</name>
    <dbReference type="NCBI Taxonomy" id="516756"/>
    <lineage>
        <taxon>Eukaryota</taxon>
        <taxon>Metazoa</taxon>
        <taxon>Ecdysozoa</taxon>
        <taxon>Arthropoda</taxon>
        <taxon>Hexapoda</taxon>
        <taxon>Insecta</taxon>
        <taxon>Pterygota</taxon>
        <taxon>Neoptera</taxon>
        <taxon>Endopterygota</taxon>
        <taxon>Hymenoptera</taxon>
        <taxon>Apocrita</taxon>
        <taxon>Aculeata</taxon>
        <taxon>Apoidea</taxon>
        <taxon>Anthophila</taxon>
        <taxon>Apidae</taxon>
        <taxon>Eufriesea</taxon>
    </lineage>
</organism>
<reference evidence="1 2" key="1">
    <citation type="submission" date="2015-07" db="EMBL/GenBank/DDBJ databases">
        <title>The genome of Eufriesea mexicana.</title>
        <authorList>
            <person name="Pan H."/>
            <person name="Kapheim K."/>
        </authorList>
    </citation>
    <scope>NUCLEOTIDE SEQUENCE [LARGE SCALE GENOMIC DNA]</scope>
    <source>
        <strain evidence="1">0111107269</strain>
        <tissue evidence="1">Whole body</tissue>
    </source>
</reference>
<keyword evidence="2" id="KW-1185">Reference proteome</keyword>
<gene>
    <name evidence="1" type="ORF">WN48_06701</name>
</gene>
<proteinExistence type="predicted"/>
<accession>A0A310SJC1</accession>
<dbReference type="AlphaFoldDB" id="A0A310SJC1"/>
<evidence type="ECO:0000313" key="1">
    <source>
        <dbReference type="EMBL" id="OAD54512.1"/>
    </source>
</evidence>
<evidence type="ECO:0000313" key="2">
    <source>
        <dbReference type="Proteomes" id="UP000250275"/>
    </source>
</evidence>
<dbReference type="Proteomes" id="UP000250275">
    <property type="component" value="Unassembled WGS sequence"/>
</dbReference>
<protein>
    <submittedName>
        <fullName evidence="1">Uncharacterized protein</fullName>
    </submittedName>
</protein>
<name>A0A310SJC1_9HYME</name>
<sequence length="255" mass="29760">MGFWVKDNKVEPKKRLGSYKRKQEWYTEKRNKRAKEGFQIILVPKGFARHFENHWFTPYILFNHSTNIDHGKPRLSIRYQWYRGEKTWELIALSNVNDSLVSTVIENNAFRNPTAREVENSQAPSIAARQRGNCHVELATTTREIVDRSDYATRYRSLRCRRCRRQSIHLDFLGHQSTHVRHGRFTVVKTGTGSASEIMATERYLVLIVQPRLHKPSSMNSARITKEALSSGYIIAFVNDRDEYPVHVIDGENKL</sequence>
<dbReference type="EMBL" id="KQ764513">
    <property type="protein sequence ID" value="OAD54512.1"/>
    <property type="molecule type" value="Genomic_DNA"/>
</dbReference>